<feature type="transmembrane region" description="Helical" evidence="1">
    <location>
        <begin position="311"/>
        <end position="331"/>
    </location>
</feature>
<dbReference type="GO" id="GO:0043069">
    <property type="term" value="P:negative regulation of programmed cell death"/>
    <property type="evidence" value="ECO:0007669"/>
    <property type="project" value="TreeGrafter"/>
</dbReference>
<reference evidence="4" key="2">
    <citation type="submission" date="2018-07" db="EMBL/GenBank/DDBJ databases">
        <authorList>
            <person name="Quirk P.G."/>
            <person name="Krulwich T.A."/>
        </authorList>
    </citation>
    <scope>NUCLEOTIDE SEQUENCE</scope>
</reference>
<dbReference type="EMBL" id="UFQT01000215">
    <property type="protein sequence ID" value="SSX21806.1"/>
    <property type="molecule type" value="Genomic_DNA"/>
</dbReference>
<protein>
    <submittedName>
        <fullName evidence="4">CSON005464 protein</fullName>
    </submittedName>
</protein>
<feature type="transmembrane region" description="Helical" evidence="1">
    <location>
        <begin position="367"/>
        <end position="386"/>
    </location>
</feature>
<dbReference type="VEuPathDB" id="VectorBase:CSON005464"/>
<feature type="transmembrane region" description="Helical" evidence="1">
    <location>
        <begin position="417"/>
        <end position="438"/>
    </location>
</feature>
<proteinExistence type="predicted"/>
<feature type="transmembrane region" description="Helical" evidence="1">
    <location>
        <begin position="285"/>
        <end position="304"/>
    </location>
</feature>
<name>A0A336LUU4_CULSO</name>
<dbReference type="GO" id="GO:0005886">
    <property type="term" value="C:plasma membrane"/>
    <property type="evidence" value="ECO:0007669"/>
    <property type="project" value="TreeGrafter"/>
</dbReference>
<keyword evidence="1" id="KW-0472">Membrane</keyword>
<evidence type="ECO:0000313" key="4">
    <source>
        <dbReference type="EMBL" id="SSX21806.1"/>
    </source>
</evidence>
<sequence>MFRLRDILVFLVLIFLENVIKADQNHSQTILIELPDKLSLNEITYFQIFELESSTEHKIILKNLQNTKDVFGLLQIHSFLYPIAVEDLQGTIIDGTNIGFTVQKDGEFTLKNNNNYVNVEAAITFIAMNKSTAPIPGGCNKVVSEFSVPIIKISGINDENSDIIKVSTPLASSARSQNCTGSDVTYEHRYKYLRIGDMSSSTYFDGIKDMITAEQARQNGRKTHLSYNTENETISLFAKIKGTGIVFQTIALDYGGRSVYIPGVTYSCNVSAWKSNCTRRDLLSVGFYVVILIISILLMTRMFLPRTVNHLAVGMGTGLVLGTYITTFISMDIDWKAFIAIFTSLSCTGINYVICQRYSKISHYITSFWLCYFSSLSLFFVTSASFNLVDYQYIFLVSFIILGTIFLGILETVEIKTSILAGGFIFLFSISFMINGHLKNIIEQPFYLVKDFKYFYATKDLLIAPQDMISLLIAIACVVFLFISYNRYGNVWEKLLERERLMRARRVALGGGTLEERLQVASEQTPLITRYTETEEDEVFESPNTNKEFYKRIKRNH</sequence>
<dbReference type="Pfam" id="PF25992">
    <property type="entry name" value="Ig_TM7SF3_N"/>
    <property type="match status" value="1"/>
</dbReference>
<dbReference type="AlphaFoldDB" id="A0A336LUU4"/>
<feature type="transmembrane region" description="Helical" evidence="1">
    <location>
        <begin position="337"/>
        <end position="355"/>
    </location>
</feature>
<accession>A0A336LUU4</accession>
<dbReference type="PANTHER" id="PTHR15937:SF3">
    <property type="entry name" value="TRANSMEMBRANE 7 SUPERFAMILY MEMBER 3"/>
    <property type="match status" value="1"/>
</dbReference>
<evidence type="ECO:0000256" key="2">
    <source>
        <dbReference type="SAM" id="SignalP"/>
    </source>
</evidence>
<feature type="chain" id="PRO_5036328627" evidence="2">
    <location>
        <begin position="23"/>
        <end position="557"/>
    </location>
</feature>
<keyword evidence="2" id="KW-0732">Signal</keyword>
<dbReference type="EMBL" id="UFQS01000215">
    <property type="protein sequence ID" value="SSX01426.1"/>
    <property type="molecule type" value="Genomic_DNA"/>
</dbReference>
<gene>
    <name evidence="4" type="primary">CSON005464</name>
</gene>
<feature type="transmembrane region" description="Helical" evidence="1">
    <location>
        <begin position="468"/>
        <end position="488"/>
    </location>
</feature>
<feature type="transmembrane region" description="Helical" evidence="1">
    <location>
        <begin position="392"/>
        <end position="410"/>
    </location>
</feature>
<evidence type="ECO:0000256" key="1">
    <source>
        <dbReference type="SAM" id="Phobius"/>
    </source>
</evidence>
<dbReference type="InterPro" id="IPR042502">
    <property type="entry name" value="TM7SF3"/>
</dbReference>
<dbReference type="OMA" id="RYTETEE"/>
<keyword evidence="1" id="KW-0812">Transmembrane</keyword>
<dbReference type="PANTHER" id="PTHR15937">
    <property type="entry name" value="TRANSMEMBRANE 7 SUPERFAMILY MEMBER 3"/>
    <property type="match status" value="1"/>
</dbReference>
<keyword evidence="1" id="KW-1133">Transmembrane helix</keyword>
<organism evidence="4">
    <name type="scientific">Culicoides sonorensis</name>
    <name type="common">Biting midge</name>
    <dbReference type="NCBI Taxonomy" id="179676"/>
    <lineage>
        <taxon>Eukaryota</taxon>
        <taxon>Metazoa</taxon>
        <taxon>Ecdysozoa</taxon>
        <taxon>Arthropoda</taxon>
        <taxon>Hexapoda</taxon>
        <taxon>Insecta</taxon>
        <taxon>Pterygota</taxon>
        <taxon>Neoptera</taxon>
        <taxon>Endopterygota</taxon>
        <taxon>Diptera</taxon>
        <taxon>Nematocera</taxon>
        <taxon>Chironomoidea</taxon>
        <taxon>Ceratopogonidae</taxon>
        <taxon>Ceratopogoninae</taxon>
        <taxon>Culicoides</taxon>
        <taxon>Monoculicoides</taxon>
    </lineage>
</organism>
<evidence type="ECO:0000313" key="3">
    <source>
        <dbReference type="EMBL" id="SSX01426.1"/>
    </source>
</evidence>
<feature type="signal peptide" evidence="2">
    <location>
        <begin position="1"/>
        <end position="22"/>
    </location>
</feature>
<reference evidence="3" key="1">
    <citation type="submission" date="2018-04" db="EMBL/GenBank/DDBJ databases">
        <authorList>
            <person name="Go L.Y."/>
            <person name="Mitchell J.A."/>
        </authorList>
    </citation>
    <scope>NUCLEOTIDE SEQUENCE</scope>
    <source>
        <tissue evidence="3">Whole organism</tissue>
    </source>
</reference>